<evidence type="ECO:0000256" key="1">
    <source>
        <dbReference type="SAM" id="MobiDB-lite"/>
    </source>
</evidence>
<evidence type="ECO:0000259" key="2">
    <source>
        <dbReference type="Pfam" id="PF25413"/>
    </source>
</evidence>
<keyword evidence="4" id="KW-1185">Reference proteome</keyword>
<dbReference type="Proteomes" id="UP001212152">
    <property type="component" value="Unassembled WGS sequence"/>
</dbReference>
<sequence>MLFHAAHLPSVSPTGGSVFQAVRKFVEADDIIEVLDAFQAWKQACIELEREGPVSSSVSSSGGASPRHSTTLSAPSPAASASSSTTSLATTADPKTPFEIYSLLHKHSVRATHHLADFWKCILIFFFFSLLQCIANRFEESRYACRPSSSSSSSSSSPERRALVAGGGPVGLRAAIELALQKFDSVVVLEKRDTFSRLNVMRIHTDDLEELISGFGARACYPKIGIRDRDVISIRRLQLVLTKMALCLGVQIHAGAELISISPQPSTPYWTADINTLYPEKIDVTFNTLVLATGEKSKLSSEFGFSRTVFRAGNATGITCNFSPSHTPVSSDDLVSGGRVSYLNVKFFKELKAKGLDVENIASYTTEDSHYLVMTPTKATLLERGVVKQDIADPVELVRPDNVDREKLLAFAREMATEVGIPADSDFLPMRSSKDGATWPDVGIFDFTGKTMATEPSKILTETYTDAETGSRREKSLLVALVGDALVEPFWPTGTGWARGNGSCKLLGDTLRELGPDPARWREKADVVLKLHEDHYVRLKSESYAPMSRVMGVS</sequence>
<evidence type="ECO:0000313" key="3">
    <source>
        <dbReference type="EMBL" id="KAJ3175252.1"/>
    </source>
</evidence>
<dbReference type="InterPro" id="IPR057494">
    <property type="entry name" value="Rossman_Mical"/>
</dbReference>
<dbReference type="Pfam" id="PF25413">
    <property type="entry name" value="Rossman_Mical"/>
    <property type="match status" value="1"/>
</dbReference>
<proteinExistence type="predicted"/>
<evidence type="ECO:0000313" key="4">
    <source>
        <dbReference type="Proteomes" id="UP001212152"/>
    </source>
</evidence>
<organism evidence="3 4">
    <name type="scientific">Geranomyces variabilis</name>
    <dbReference type="NCBI Taxonomy" id="109894"/>
    <lineage>
        <taxon>Eukaryota</taxon>
        <taxon>Fungi</taxon>
        <taxon>Fungi incertae sedis</taxon>
        <taxon>Chytridiomycota</taxon>
        <taxon>Chytridiomycota incertae sedis</taxon>
        <taxon>Chytridiomycetes</taxon>
        <taxon>Spizellomycetales</taxon>
        <taxon>Powellomycetaceae</taxon>
        <taxon>Geranomyces</taxon>
    </lineage>
</organism>
<dbReference type="InterPro" id="IPR036188">
    <property type="entry name" value="FAD/NAD-bd_sf"/>
</dbReference>
<reference evidence="3" key="1">
    <citation type="submission" date="2020-05" db="EMBL/GenBank/DDBJ databases">
        <title>Phylogenomic resolution of chytrid fungi.</title>
        <authorList>
            <person name="Stajich J.E."/>
            <person name="Amses K."/>
            <person name="Simmons R."/>
            <person name="Seto K."/>
            <person name="Myers J."/>
            <person name="Bonds A."/>
            <person name="Quandt C.A."/>
            <person name="Barry K."/>
            <person name="Liu P."/>
            <person name="Grigoriev I."/>
            <person name="Longcore J.E."/>
            <person name="James T.Y."/>
        </authorList>
    </citation>
    <scope>NUCLEOTIDE SEQUENCE</scope>
    <source>
        <strain evidence="3">JEL0379</strain>
    </source>
</reference>
<accession>A0AAD5THW1</accession>
<dbReference type="SUPFAM" id="SSF51905">
    <property type="entry name" value="FAD/NAD(P)-binding domain"/>
    <property type="match status" value="1"/>
</dbReference>
<protein>
    <recommendedName>
        <fullName evidence="2">[F-actin]-monooxygenase MICAL1-3-like Rossman domain-containing protein</fullName>
    </recommendedName>
</protein>
<gene>
    <name evidence="3" type="ORF">HDU87_006334</name>
</gene>
<dbReference type="Gene3D" id="3.50.50.60">
    <property type="entry name" value="FAD/NAD(P)-binding domain"/>
    <property type="match status" value="1"/>
</dbReference>
<dbReference type="EMBL" id="JADGJQ010000054">
    <property type="protein sequence ID" value="KAJ3175252.1"/>
    <property type="molecule type" value="Genomic_DNA"/>
</dbReference>
<name>A0AAD5THW1_9FUNG</name>
<comment type="caution">
    <text evidence="3">The sequence shown here is derived from an EMBL/GenBank/DDBJ whole genome shotgun (WGS) entry which is preliminary data.</text>
</comment>
<feature type="domain" description="[F-actin]-monooxygenase MICAL1-3-like Rossman" evidence="2">
    <location>
        <begin position="315"/>
        <end position="446"/>
    </location>
</feature>
<dbReference type="AlphaFoldDB" id="A0AAD5THW1"/>
<feature type="region of interest" description="Disordered" evidence="1">
    <location>
        <begin position="53"/>
        <end position="90"/>
    </location>
</feature>